<name>A0A9D4AG43_9ROSI</name>
<feature type="compositionally biased region" description="Acidic residues" evidence="1">
    <location>
        <begin position="218"/>
        <end position="231"/>
    </location>
</feature>
<feature type="non-terminal residue" evidence="2">
    <location>
        <position position="1"/>
    </location>
</feature>
<dbReference type="OrthoDB" id="10571089at2759"/>
<proteinExistence type="predicted"/>
<comment type="caution">
    <text evidence="2">The sequence shown here is derived from an EMBL/GenBank/DDBJ whole genome shotgun (WGS) entry which is preliminary data.</text>
</comment>
<dbReference type="Proteomes" id="UP000828251">
    <property type="component" value="Unassembled WGS sequence"/>
</dbReference>
<sequence>RKAKGLSRGSILSLQYRYPATVDLFKYELFDVKIELELEAVISSHCLNRNVVIKLYVEFAEVDGAGLSSATVAANVGIEAEAKIPTTSFCSGFTSLLQSSYYDVPKTSMGRHSSVFEIDGGNTYTEGLSTYTGSQSAADFIRYLGYKRTDDLLPTIGSDESTSNPLIEDDNKGTDKEEDASKKEETTYVFDRLESDHEPTRQSSLDVQVPTEPKPYGSDEDDLDNALDPDP</sequence>
<reference evidence="2 3" key="1">
    <citation type="journal article" date="2021" name="Plant Biotechnol. J.">
        <title>Multi-omics assisted identification of the key and species-specific regulatory components of drought-tolerant mechanisms in Gossypium stocksii.</title>
        <authorList>
            <person name="Yu D."/>
            <person name="Ke L."/>
            <person name="Zhang D."/>
            <person name="Wu Y."/>
            <person name="Sun Y."/>
            <person name="Mei J."/>
            <person name="Sun J."/>
            <person name="Sun Y."/>
        </authorList>
    </citation>
    <scope>NUCLEOTIDE SEQUENCE [LARGE SCALE GENOMIC DNA]</scope>
    <source>
        <strain evidence="3">cv. E1</strain>
        <tissue evidence="2">Leaf</tissue>
    </source>
</reference>
<protein>
    <submittedName>
        <fullName evidence="2">Uncharacterized protein</fullName>
    </submittedName>
</protein>
<gene>
    <name evidence="2" type="ORF">J1N35_004467</name>
</gene>
<evidence type="ECO:0000313" key="2">
    <source>
        <dbReference type="EMBL" id="KAH1121307.1"/>
    </source>
</evidence>
<dbReference type="EMBL" id="JAIQCV010000002">
    <property type="protein sequence ID" value="KAH1121307.1"/>
    <property type="molecule type" value="Genomic_DNA"/>
</dbReference>
<dbReference type="AlphaFoldDB" id="A0A9D4AG43"/>
<accession>A0A9D4AG43</accession>
<evidence type="ECO:0000313" key="3">
    <source>
        <dbReference type="Proteomes" id="UP000828251"/>
    </source>
</evidence>
<feature type="compositionally biased region" description="Basic and acidic residues" evidence="1">
    <location>
        <begin position="169"/>
        <end position="200"/>
    </location>
</feature>
<feature type="region of interest" description="Disordered" evidence="1">
    <location>
        <begin position="153"/>
        <end position="231"/>
    </location>
</feature>
<organism evidence="2 3">
    <name type="scientific">Gossypium stocksii</name>
    <dbReference type="NCBI Taxonomy" id="47602"/>
    <lineage>
        <taxon>Eukaryota</taxon>
        <taxon>Viridiplantae</taxon>
        <taxon>Streptophyta</taxon>
        <taxon>Embryophyta</taxon>
        <taxon>Tracheophyta</taxon>
        <taxon>Spermatophyta</taxon>
        <taxon>Magnoliopsida</taxon>
        <taxon>eudicotyledons</taxon>
        <taxon>Gunneridae</taxon>
        <taxon>Pentapetalae</taxon>
        <taxon>rosids</taxon>
        <taxon>malvids</taxon>
        <taxon>Malvales</taxon>
        <taxon>Malvaceae</taxon>
        <taxon>Malvoideae</taxon>
        <taxon>Gossypium</taxon>
    </lineage>
</organism>
<evidence type="ECO:0000256" key="1">
    <source>
        <dbReference type="SAM" id="MobiDB-lite"/>
    </source>
</evidence>
<keyword evidence="3" id="KW-1185">Reference proteome</keyword>